<organism evidence="1 2">
    <name type="scientific">Cupriavidus taiwanensis</name>
    <dbReference type="NCBI Taxonomy" id="164546"/>
    <lineage>
        <taxon>Bacteria</taxon>
        <taxon>Pseudomonadati</taxon>
        <taxon>Pseudomonadota</taxon>
        <taxon>Betaproteobacteria</taxon>
        <taxon>Burkholderiales</taxon>
        <taxon>Burkholderiaceae</taxon>
        <taxon>Cupriavidus</taxon>
    </lineage>
</organism>
<evidence type="ECO:0000313" key="1">
    <source>
        <dbReference type="EMBL" id="SOY60425.1"/>
    </source>
</evidence>
<sequence>MFAASAVWRVALHVQNYSERPASFRRHALSLLFKNIDDLIGGGSAPASDYLEIDNANCYHS</sequence>
<protein>
    <submittedName>
        <fullName evidence="1">Uncharacterized protein</fullName>
    </submittedName>
</protein>
<dbReference type="Proteomes" id="UP000256780">
    <property type="component" value="Chromosome CBM2587_b"/>
</dbReference>
<accession>A0A975X783</accession>
<comment type="caution">
    <text evidence="1">The sequence shown here is derived from an EMBL/GenBank/DDBJ whole genome shotgun (WGS) entry which is preliminary data.</text>
</comment>
<gene>
    <name evidence="1" type="ORF">CBM2587_B100087</name>
</gene>
<proteinExistence type="predicted"/>
<reference evidence="1 2" key="1">
    <citation type="submission" date="2018-01" db="EMBL/GenBank/DDBJ databases">
        <authorList>
            <person name="Clerissi C."/>
        </authorList>
    </citation>
    <scope>NUCLEOTIDE SEQUENCE [LARGE SCALE GENOMIC DNA]</scope>
    <source>
        <strain evidence="1">Cupriavidus sp. LMG 19464</strain>
    </source>
</reference>
<dbReference type="EMBL" id="OFSQ01000030">
    <property type="protein sequence ID" value="SOY60425.1"/>
    <property type="molecule type" value="Genomic_DNA"/>
</dbReference>
<evidence type="ECO:0000313" key="2">
    <source>
        <dbReference type="Proteomes" id="UP000256780"/>
    </source>
</evidence>
<name>A0A975X783_9BURK</name>
<dbReference type="AlphaFoldDB" id="A0A975X783"/>